<keyword evidence="9" id="KW-1185">Reference proteome</keyword>
<dbReference type="InterPro" id="IPR041033">
    <property type="entry name" value="SpaA_PFL_dom_1"/>
</dbReference>
<protein>
    <submittedName>
        <fullName evidence="8">SpaA isopeptide-forming pilin-related protein</fullName>
    </submittedName>
</protein>
<keyword evidence="4" id="KW-0572">Peptidoglycan-anchor</keyword>
<feature type="domain" description="Gram-positive cocci surface proteins LPxTG" evidence="7">
    <location>
        <begin position="1532"/>
        <end position="1568"/>
    </location>
</feature>
<organism evidence="8 9">
    <name type="scientific">Hominibacterium faecale</name>
    <dbReference type="NCBI Taxonomy" id="2839743"/>
    <lineage>
        <taxon>Bacteria</taxon>
        <taxon>Bacillati</taxon>
        <taxon>Bacillota</taxon>
        <taxon>Clostridia</taxon>
        <taxon>Peptostreptococcales</taxon>
        <taxon>Anaerovoracaceae</taxon>
        <taxon>Hominibacterium</taxon>
    </lineage>
</organism>
<dbReference type="InterPro" id="IPR019931">
    <property type="entry name" value="LPXTG_anchor"/>
</dbReference>
<keyword evidence="2" id="KW-0964">Secreted</keyword>
<evidence type="ECO:0000256" key="4">
    <source>
        <dbReference type="ARBA" id="ARBA00023088"/>
    </source>
</evidence>
<dbReference type="Pfam" id="PF17802">
    <property type="entry name" value="SpaA"/>
    <property type="match status" value="2"/>
</dbReference>
<dbReference type="NCBIfam" id="TIGR01167">
    <property type="entry name" value="LPXTG_anchor"/>
    <property type="match status" value="1"/>
</dbReference>
<evidence type="ECO:0000256" key="1">
    <source>
        <dbReference type="ARBA" id="ARBA00022512"/>
    </source>
</evidence>
<gene>
    <name evidence="8" type="ORF">OBO34_01280</name>
</gene>
<reference evidence="8" key="1">
    <citation type="submission" date="2022-09" db="EMBL/GenBank/DDBJ databases">
        <title>Culturomic study of gut microbiota in children with autism spectrum disorder.</title>
        <authorList>
            <person name="Efimov B.A."/>
            <person name="Chaplin A.V."/>
            <person name="Sokolova S.R."/>
            <person name="Pikina A.P."/>
            <person name="Korzhanova M."/>
            <person name="Belova V."/>
            <person name="Korostin D."/>
        </authorList>
    </citation>
    <scope>NUCLEOTIDE SEQUENCE</scope>
    <source>
        <strain evidence="8">ASD5510</strain>
    </source>
</reference>
<sequence length="1568" mass="172299">MKRGKSRIAVAVLLCIAMINSVLFGSAAVFAESGDAESASKAQVSSKIEDYLYDSQILTGSGEAYNPENSMKPSDSFSVKLMFSEISSGKNARQFPDDGVMTYQIPTDVITGFEAVKDLPIKEIASGNKIGTYSINASGLIMVDLNDEYVQRYRNIEAYLTFEGSFSQKVQEGGSTAEINFSDSVSITVKLEEKTKLEISKESGSYNYEENTLGYTIKVKAEYGAKNVTVTDTMSELLAMTGGTQGKPLTVKDSKGNAVPYSILDAGDATWKINVGDMAAGEVYTIAYTAKVTDKAFAGIAADRNASYNLNPKNTVTAEADNADKVTANNQPSIRFQRIDKTYSEQNGKLTWTVVINADKYLDLGGVTVTDTMESGLVLDKSSNITIAKNEEAATKLDWKDVSSLDSQWSYTFPKDAGKNTYTFTYKTNIPEVTGIAQNGATESFKNKVALRMSSDIIYTGDKAYQKTGNRFYKHKFRTVYGADKGSNLKIDSEGNVYIRWTSVIRVPSTGLKNFIFEDYILNKTGPQHEFPTGLQVVKKTPSTGDAYNTINVEATSGVNLSGVDIKLASGVSDATKGKHSKEGIKDGFTLYFNTNIADKSKSFLPAAGKAYDVRITGYTKVIGTENGARRNNARITSGTASDFDYEDYSINMKMTGSKAKAQFADGKILWNVKFNGHYASMEEGDVIVKDTFSDNQEFDDNYTVVLTENGTSMNRTIKVTKDTSDKKNCTYRFNLGKLDNNKQYVLKYQTKVKSDVFTASGIKTFKNTAWISIDGEEKLEVKNSFDVNNDIVSKKITTQPERKNQYKAGFTIQVNPNGALLNSNSAAEPEDYVIADTYSKTMAIDLDSISIIRDDAEKLKNDEYTVAIDTSGKENKLEIRIPKADGHKYTIKYNAAIQGEIGETIEYSNTAKLTVNKEIDEGDVSDKVLIKEQASDAGASGSLLNINVHKRDRANSLKSLQGAEFQLYKDQVSEKNLLGTEVTGADGIAVFGQDTNGKTNLTSEGKDYYLEAGVKYILKESAAPDGYALDSSETVFQIRDKGTALLDPEKIDPYNMGATIDRFNDKYNFNLKKIASETGNALSGAEFTLYTDKECKGDGTTVTGNKDGIFTFKGLKPGTYYLKETKVPKGYYDSGKVYKVEIERNGDAAIDGEAVNSQDRTYEITNTLAGSIRVTKEVKEDGVGVNSYETFYTALFSDSDLKDRVSQVKALEMNGNQSSTATFDNLKVNETYYVAETDKDGTAYSDQDNSDQWAIAYDNQVVTLDPANLTAESKITNSFYSQYYWAGSIDVTKRVTLDGKDFETNSIFYAGLYTDEDCTQQVGDIKPLVMNGKSSTTVTFSDLSINQTYYVAETDAEGKVITNAQEQLGCKMSIDQNTFTLTEANTEGKAVITNDFHDEEQFYYGGQITINKTTTFKGKAYETNEVFYVALFADQAHKERVTDVKALEMNGKTAAKVSFENLAYGIYYLAETDQSGNALTDLEAAELGFTNVLDEEIKLDVDAAEIELENQMTEEYVTKNGDDADNPKGTATQTGDDSNMTLLILGMLIALTAMGIVLITSRRRKNS</sequence>
<keyword evidence="3 6" id="KW-0732">Signal</keyword>
<evidence type="ECO:0000256" key="6">
    <source>
        <dbReference type="SAM" id="SignalP"/>
    </source>
</evidence>
<evidence type="ECO:0000256" key="3">
    <source>
        <dbReference type="ARBA" id="ARBA00022729"/>
    </source>
</evidence>
<evidence type="ECO:0000313" key="9">
    <source>
        <dbReference type="Proteomes" id="UP001065549"/>
    </source>
</evidence>
<dbReference type="Gene3D" id="2.60.40.740">
    <property type="match status" value="3"/>
</dbReference>
<dbReference type="Gene3D" id="2.60.40.10">
    <property type="entry name" value="Immunoglobulins"/>
    <property type="match status" value="2"/>
</dbReference>
<evidence type="ECO:0000256" key="5">
    <source>
        <dbReference type="SAM" id="Phobius"/>
    </source>
</evidence>
<feature type="transmembrane region" description="Helical" evidence="5">
    <location>
        <begin position="1541"/>
        <end position="1560"/>
    </location>
</feature>
<evidence type="ECO:0000256" key="2">
    <source>
        <dbReference type="ARBA" id="ARBA00022525"/>
    </source>
</evidence>
<evidence type="ECO:0000259" key="7">
    <source>
        <dbReference type="PROSITE" id="PS50847"/>
    </source>
</evidence>
<keyword evidence="5" id="KW-0812">Transmembrane</keyword>
<keyword evidence="5" id="KW-1133">Transmembrane helix</keyword>
<keyword evidence="1" id="KW-0134">Cell wall</keyword>
<accession>A0A9J6QR77</accession>
<proteinExistence type="predicted"/>
<dbReference type="Proteomes" id="UP001065549">
    <property type="component" value="Unassembled WGS sequence"/>
</dbReference>
<dbReference type="PROSITE" id="PS50847">
    <property type="entry name" value="GRAM_POS_ANCHORING"/>
    <property type="match status" value="1"/>
</dbReference>
<dbReference type="InterPro" id="IPR008966">
    <property type="entry name" value="Adhesion_dom_sf"/>
</dbReference>
<evidence type="ECO:0000313" key="8">
    <source>
        <dbReference type="EMBL" id="MCU7376979.1"/>
    </source>
</evidence>
<dbReference type="SUPFAM" id="SSF49478">
    <property type="entry name" value="Cna protein B-type domain"/>
    <property type="match status" value="1"/>
</dbReference>
<feature type="signal peptide" evidence="6">
    <location>
        <begin position="1"/>
        <end position="31"/>
    </location>
</feature>
<dbReference type="InterPro" id="IPR013783">
    <property type="entry name" value="Ig-like_fold"/>
</dbReference>
<dbReference type="EMBL" id="JAOSHN010000001">
    <property type="protein sequence ID" value="MCU7376979.1"/>
    <property type="molecule type" value="Genomic_DNA"/>
</dbReference>
<feature type="chain" id="PRO_5039894181" evidence="6">
    <location>
        <begin position="32"/>
        <end position="1568"/>
    </location>
</feature>
<dbReference type="SUPFAM" id="SSF49401">
    <property type="entry name" value="Bacterial adhesins"/>
    <property type="match status" value="3"/>
</dbReference>
<keyword evidence="5" id="KW-0472">Membrane</keyword>
<name>A0A9J6QR77_9FIRM</name>
<comment type="caution">
    <text evidence="8">The sequence shown here is derived from an EMBL/GenBank/DDBJ whole genome shotgun (WGS) entry which is preliminary data.</text>
</comment>
<dbReference type="RefSeq" id="WP_253020523.1">
    <property type="nucleotide sequence ID" value="NZ_JAOSHN010000001.1"/>
</dbReference>